<reference evidence="3" key="1">
    <citation type="journal article" date="2005" name="Nature">
        <title>The map-based sequence of the rice genome.</title>
        <authorList>
            <consortium name="International rice genome sequencing project (IRGSP)"/>
            <person name="Matsumoto T."/>
            <person name="Wu J."/>
            <person name="Kanamori H."/>
            <person name="Katayose Y."/>
            <person name="Fujisawa M."/>
            <person name="Namiki N."/>
            <person name="Mizuno H."/>
            <person name="Yamamoto K."/>
            <person name="Antonio B.A."/>
            <person name="Baba T."/>
            <person name="Sakata K."/>
            <person name="Nagamura Y."/>
            <person name="Aoki H."/>
            <person name="Arikawa K."/>
            <person name="Arita K."/>
            <person name="Bito T."/>
            <person name="Chiden Y."/>
            <person name="Fujitsuka N."/>
            <person name="Fukunaka R."/>
            <person name="Hamada M."/>
            <person name="Harada C."/>
            <person name="Hayashi A."/>
            <person name="Hijishita S."/>
            <person name="Honda M."/>
            <person name="Hosokawa S."/>
            <person name="Ichikawa Y."/>
            <person name="Idonuma A."/>
            <person name="Iijima M."/>
            <person name="Ikeda M."/>
            <person name="Ikeno M."/>
            <person name="Ito K."/>
            <person name="Ito S."/>
            <person name="Ito T."/>
            <person name="Ito Y."/>
            <person name="Ito Y."/>
            <person name="Iwabuchi A."/>
            <person name="Kamiya K."/>
            <person name="Karasawa W."/>
            <person name="Kurita K."/>
            <person name="Katagiri S."/>
            <person name="Kikuta A."/>
            <person name="Kobayashi H."/>
            <person name="Kobayashi N."/>
            <person name="Machita K."/>
            <person name="Maehara T."/>
            <person name="Masukawa M."/>
            <person name="Mizubayashi T."/>
            <person name="Mukai Y."/>
            <person name="Nagasaki H."/>
            <person name="Nagata Y."/>
            <person name="Naito S."/>
            <person name="Nakashima M."/>
            <person name="Nakama Y."/>
            <person name="Nakamichi Y."/>
            <person name="Nakamura M."/>
            <person name="Meguro A."/>
            <person name="Negishi M."/>
            <person name="Ohta I."/>
            <person name="Ohta T."/>
            <person name="Okamoto M."/>
            <person name="Ono N."/>
            <person name="Saji S."/>
            <person name="Sakaguchi M."/>
            <person name="Sakai K."/>
            <person name="Shibata M."/>
            <person name="Shimokawa T."/>
            <person name="Song J."/>
            <person name="Takazaki Y."/>
            <person name="Terasawa K."/>
            <person name="Tsugane M."/>
            <person name="Tsuji K."/>
            <person name="Ueda S."/>
            <person name="Waki K."/>
            <person name="Yamagata H."/>
            <person name="Yamamoto M."/>
            <person name="Yamamoto S."/>
            <person name="Yamane H."/>
            <person name="Yoshiki S."/>
            <person name="Yoshihara R."/>
            <person name="Yukawa K."/>
            <person name="Zhong H."/>
            <person name="Yano M."/>
            <person name="Yuan Q."/>
            <person name="Ouyang S."/>
            <person name="Liu J."/>
            <person name="Jones K.M."/>
            <person name="Gansberger K."/>
            <person name="Moffat K."/>
            <person name="Hill J."/>
            <person name="Bera J."/>
            <person name="Fadrosh D."/>
            <person name="Jin S."/>
            <person name="Johri S."/>
            <person name="Kim M."/>
            <person name="Overton L."/>
            <person name="Reardon M."/>
            <person name="Tsitrin T."/>
            <person name="Vuong H."/>
            <person name="Weaver B."/>
            <person name="Ciecko A."/>
            <person name="Tallon L."/>
            <person name="Jackson J."/>
            <person name="Pai G."/>
            <person name="Aken S.V."/>
            <person name="Utterback T."/>
            <person name="Reidmuller S."/>
            <person name="Feldblyum T."/>
            <person name="Hsiao J."/>
            <person name="Zismann V."/>
            <person name="Iobst S."/>
            <person name="de Vazeille A.R."/>
            <person name="Buell C.R."/>
            <person name="Ying K."/>
            <person name="Li Y."/>
            <person name="Lu T."/>
            <person name="Huang Y."/>
            <person name="Zhao Q."/>
            <person name="Feng Q."/>
            <person name="Zhang L."/>
            <person name="Zhu J."/>
            <person name="Weng Q."/>
            <person name="Mu J."/>
            <person name="Lu Y."/>
            <person name="Fan D."/>
            <person name="Liu Y."/>
            <person name="Guan J."/>
            <person name="Zhang Y."/>
            <person name="Yu S."/>
            <person name="Liu X."/>
            <person name="Zhang Y."/>
            <person name="Hong G."/>
            <person name="Han B."/>
            <person name="Choisne N."/>
            <person name="Demange N."/>
            <person name="Orjeda G."/>
            <person name="Samain S."/>
            <person name="Cattolico L."/>
            <person name="Pelletier E."/>
            <person name="Couloux A."/>
            <person name="Segurens B."/>
            <person name="Wincker P."/>
            <person name="D'Hont A."/>
            <person name="Scarpelli C."/>
            <person name="Weissenbach J."/>
            <person name="Salanoubat M."/>
            <person name="Quetier F."/>
            <person name="Yu Y."/>
            <person name="Kim H.R."/>
            <person name="Rambo T."/>
            <person name="Currie J."/>
            <person name="Collura K."/>
            <person name="Luo M."/>
            <person name="Yang T."/>
            <person name="Ammiraju J.S.S."/>
            <person name="Engler F."/>
            <person name="Soderlund C."/>
            <person name="Wing R.A."/>
            <person name="Palmer L.E."/>
            <person name="de la Bastide M."/>
            <person name="Spiegel L."/>
            <person name="Nascimento L."/>
            <person name="Zutavern T."/>
            <person name="O'Shaughnessy A."/>
            <person name="Dike S."/>
            <person name="Dedhia N."/>
            <person name="Preston R."/>
            <person name="Balija V."/>
            <person name="McCombie W.R."/>
            <person name="Chow T."/>
            <person name="Chen H."/>
            <person name="Chung M."/>
            <person name="Chen C."/>
            <person name="Shaw J."/>
            <person name="Wu H."/>
            <person name="Hsiao K."/>
            <person name="Chao Y."/>
            <person name="Chu M."/>
            <person name="Cheng C."/>
            <person name="Hour A."/>
            <person name="Lee P."/>
            <person name="Lin S."/>
            <person name="Lin Y."/>
            <person name="Liou J."/>
            <person name="Liu S."/>
            <person name="Hsing Y."/>
            <person name="Raghuvanshi S."/>
            <person name="Mohanty A."/>
            <person name="Bharti A.K."/>
            <person name="Gaur A."/>
            <person name="Gupta V."/>
            <person name="Kumar D."/>
            <person name="Ravi V."/>
            <person name="Vij S."/>
            <person name="Kapur A."/>
            <person name="Khurana P."/>
            <person name="Khurana P."/>
            <person name="Khurana J.P."/>
            <person name="Tyagi A.K."/>
            <person name="Gaikwad K."/>
            <person name="Singh A."/>
            <person name="Dalal V."/>
            <person name="Srivastava S."/>
            <person name="Dixit A."/>
            <person name="Pal A.K."/>
            <person name="Ghazi I.A."/>
            <person name="Yadav M."/>
            <person name="Pandit A."/>
            <person name="Bhargava A."/>
            <person name="Sureshbabu K."/>
            <person name="Batra K."/>
            <person name="Sharma T.R."/>
            <person name="Mohapatra T."/>
            <person name="Singh N.K."/>
            <person name="Messing J."/>
            <person name="Nelson A.B."/>
            <person name="Fuks G."/>
            <person name="Kavchok S."/>
            <person name="Keizer G."/>
            <person name="Linton E."/>
            <person name="Llaca V."/>
            <person name="Song R."/>
            <person name="Tanyolac B."/>
            <person name="Young S."/>
            <person name="Ho-Il K."/>
            <person name="Hahn J.H."/>
            <person name="Sangsakoo G."/>
            <person name="Vanavichit A."/>
            <person name="de Mattos Luiz.A.T."/>
            <person name="Zimmer P.D."/>
            <person name="Malone G."/>
            <person name="Dellagostin O."/>
            <person name="de Oliveira A.C."/>
            <person name="Bevan M."/>
            <person name="Bancroft I."/>
            <person name="Minx P."/>
            <person name="Cordum H."/>
            <person name="Wilson R."/>
            <person name="Cheng Z."/>
            <person name="Jin W."/>
            <person name="Jiang J."/>
            <person name="Leong S.A."/>
            <person name="Iwama H."/>
            <person name="Gojobori T."/>
            <person name="Itoh T."/>
            <person name="Niimura Y."/>
            <person name="Fujii Y."/>
            <person name="Habara T."/>
            <person name="Sakai H."/>
            <person name="Sato Y."/>
            <person name="Wilson G."/>
            <person name="Kumar K."/>
            <person name="McCouch S."/>
            <person name="Juretic N."/>
            <person name="Hoen D."/>
            <person name="Wright S."/>
            <person name="Bruskiewich R."/>
            <person name="Bureau T."/>
            <person name="Miyao A."/>
            <person name="Hirochika H."/>
            <person name="Nishikawa T."/>
            <person name="Kadowaki K."/>
            <person name="Sugiura M."/>
            <person name="Burr B."/>
            <person name="Sasaki T."/>
        </authorList>
    </citation>
    <scope>NUCLEOTIDE SEQUENCE [LARGE SCALE GENOMIC DNA]</scope>
    <source>
        <strain evidence="3">cv. Nipponbare</strain>
    </source>
</reference>
<dbReference type="PANTHER" id="PTHR11439:SF440">
    <property type="entry name" value="INTEGRASE CATALYTIC DOMAIN-CONTAINING PROTEIN"/>
    <property type="match status" value="1"/>
</dbReference>
<organism evidence="2 3">
    <name type="scientific">Oryza sativa subsp. japonica</name>
    <name type="common">Rice</name>
    <dbReference type="NCBI Taxonomy" id="39947"/>
    <lineage>
        <taxon>Eukaryota</taxon>
        <taxon>Viridiplantae</taxon>
        <taxon>Streptophyta</taxon>
        <taxon>Embryophyta</taxon>
        <taxon>Tracheophyta</taxon>
        <taxon>Spermatophyta</taxon>
        <taxon>Magnoliopsida</taxon>
        <taxon>Liliopsida</taxon>
        <taxon>Poales</taxon>
        <taxon>Poaceae</taxon>
        <taxon>BOP clade</taxon>
        <taxon>Oryzoideae</taxon>
        <taxon>Oryzeae</taxon>
        <taxon>Oryzinae</taxon>
        <taxon>Oryza</taxon>
        <taxon>Oryza sativa</taxon>
    </lineage>
</organism>
<protein>
    <recommendedName>
        <fullName evidence="1">Reverse transcriptase Ty1/copia-type domain-containing protein</fullName>
    </recommendedName>
</protein>
<dbReference type="EMBL" id="AC152973">
    <property type="protein sequence ID" value="AAW56912.1"/>
    <property type="molecule type" value="Genomic_DNA"/>
</dbReference>
<dbReference type="Pfam" id="PF07727">
    <property type="entry name" value="RVT_2"/>
    <property type="match status" value="1"/>
</dbReference>
<accession>Q5KQB6</accession>
<reference evidence="3" key="2">
    <citation type="journal article" date="2008" name="Nucleic Acids Res.">
        <title>The rice annotation project database (RAP-DB): 2008 update.</title>
        <authorList>
            <consortium name="The rice annotation project (RAP)"/>
        </authorList>
    </citation>
    <scope>GENOME REANNOTATION</scope>
    <source>
        <strain evidence="3">cv. Nipponbare</strain>
    </source>
</reference>
<dbReference type="PANTHER" id="PTHR11439">
    <property type="entry name" value="GAG-POL-RELATED RETROTRANSPOSON"/>
    <property type="match status" value="1"/>
</dbReference>
<proteinExistence type="predicted"/>
<gene>
    <name evidence="2" type="primary">OSJNOa0076M01.3</name>
</gene>
<dbReference type="SUPFAM" id="SSF56672">
    <property type="entry name" value="DNA/RNA polymerases"/>
    <property type="match status" value="1"/>
</dbReference>
<dbReference type="InterPro" id="IPR043502">
    <property type="entry name" value="DNA/RNA_pol_sf"/>
</dbReference>
<dbReference type="Gene3D" id="3.40.50.1000">
    <property type="entry name" value="HAD superfamily/HAD-like"/>
    <property type="match status" value="1"/>
</dbReference>
<dbReference type="CDD" id="cd09272">
    <property type="entry name" value="RNase_HI_RT_Ty1"/>
    <property type="match status" value="1"/>
</dbReference>
<dbReference type="InterPro" id="IPR005519">
    <property type="entry name" value="Acid_phosphat_B-like"/>
</dbReference>
<evidence type="ECO:0000313" key="2">
    <source>
        <dbReference type="EMBL" id="AAW56912.1"/>
    </source>
</evidence>
<evidence type="ECO:0000313" key="3">
    <source>
        <dbReference type="Proteomes" id="UP000000763"/>
    </source>
</evidence>
<dbReference type="InterPro" id="IPR013103">
    <property type="entry name" value="RVT_2"/>
</dbReference>
<sequence>MSHGVRARVADHVHWDILHGGTQRVTDVLVRGCGGGKWTVGVVVAPLGIDDDQLVGVCLSISEAYVSPDADCWKEAVRSEMDSIISNGTWEVTERPYGCKPVGCKWVFKKKFRPDGTIEKYKARLVAKGYTQKEGEDFFDTYSPIARLTTIRVLLSLAASHGLLVNQMDVKTAFLNGKLDEEIYMDQPDGFVVEGQEGKVCKLLKSLYGLKQAPKQWHEKFNKTLTSAGFAVNEADKCVYYRHGGGEGVILCLYVDDILIFGTNLEVINEVKSFLSQNFDMKDLGVADVILNIKLIRGENGITLLQSHYVEKILNRFGYIDSKPSPTPYDPSLLLRKNRRIARNQLEYSQIIGSLIYLASAIRPDISFAVSKLSRFTSNPGDDHWRALERVMHYLKGTMELGLHYSGYPAVLEGYSDSNWISDVDEIKATSGYVFTLGGGAVSWRSCKQTILTRSTMEAELTALDTATVEAEWLRDLLMDLPIVEKPVLAILMNCDNQTVIVKVNSSKDNMKSSRHVKRRLKSVRKLRNSGVITLDYIQTARNLADPFTNGLSRNVIDNASKEMVSEDAFLQSILERTHLCKLDCWSQSMKILGESFRKLTKDLGGLPLPLCCAVARGLLHPARQRTPAIGRAGLRNLCLRRPAPGEGGNKIFGKRFVRLLPVRPRRLAFLSARLESSKQGDGNNGDVEAAPSGHTVAQRWAPASAAASAADEGAAAAAAYCGSVRTALIGGAEYHRSAGRRCRRTALATSPAGYMTSDRYGRDSDVVINEGIAYAESLKLSGNGKESIAIRPRELPPVNGRRECTRATGNATTLSMAALGIKPVFLTDRAENQRAITTHNLHLQGLLQLGEAIVPVGWTPDLNCLFKTSEQKKLVIAGYAIVGNIGDQWSNILGGPEGCRIFKYPNPMYYVA</sequence>
<name>Q5KQB6_ORYSJ</name>
<dbReference type="Proteomes" id="UP000000763">
    <property type="component" value="Chromosome 5"/>
</dbReference>
<evidence type="ECO:0000259" key="1">
    <source>
        <dbReference type="Pfam" id="PF07727"/>
    </source>
</evidence>
<dbReference type="Pfam" id="PF03767">
    <property type="entry name" value="Acid_phosphat_B"/>
    <property type="match status" value="1"/>
</dbReference>
<dbReference type="InterPro" id="IPR023214">
    <property type="entry name" value="HAD_sf"/>
</dbReference>
<feature type="domain" description="Reverse transcriptase Ty1/copia-type" evidence="1">
    <location>
        <begin position="87"/>
        <end position="329"/>
    </location>
</feature>
<dbReference type="AlphaFoldDB" id="Q5KQB6"/>